<dbReference type="GeneID" id="36592633"/>
<evidence type="ECO:0000256" key="1">
    <source>
        <dbReference type="SAM" id="MobiDB-lite"/>
    </source>
</evidence>
<dbReference type="RefSeq" id="XP_024741140.1">
    <property type="nucleotide sequence ID" value="XM_024884556.1"/>
</dbReference>
<dbReference type="PANTHER" id="PTHR42095:SF1">
    <property type="entry name" value="YALI0C12166P"/>
    <property type="match status" value="1"/>
</dbReference>
<feature type="compositionally biased region" description="Polar residues" evidence="1">
    <location>
        <begin position="71"/>
        <end position="88"/>
    </location>
</feature>
<name>A0A2J6TMI4_9HELO</name>
<dbReference type="Proteomes" id="UP000235371">
    <property type="component" value="Unassembled WGS sequence"/>
</dbReference>
<dbReference type="STRING" id="1095630.A0A2J6TMI4"/>
<dbReference type="InParanoid" id="A0A2J6TMI4"/>
<gene>
    <name evidence="2" type="ORF">K444DRAFT_641020</name>
</gene>
<proteinExistence type="predicted"/>
<feature type="compositionally biased region" description="Low complexity" evidence="1">
    <location>
        <begin position="27"/>
        <end position="68"/>
    </location>
</feature>
<dbReference type="PANTHER" id="PTHR42095">
    <property type="entry name" value="YALI0C12166P"/>
    <property type="match status" value="1"/>
</dbReference>
<evidence type="ECO:0000313" key="2">
    <source>
        <dbReference type="EMBL" id="PMD64236.1"/>
    </source>
</evidence>
<dbReference type="EMBL" id="KZ613769">
    <property type="protein sequence ID" value="PMD64236.1"/>
    <property type="molecule type" value="Genomic_DNA"/>
</dbReference>
<dbReference type="OrthoDB" id="4207123at2759"/>
<dbReference type="AlphaFoldDB" id="A0A2J6TMI4"/>
<reference evidence="2 3" key="1">
    <citation type="submission" date="2016-04" db="EMBL/GenBank/DDBJ databases">
        <title>A degradative enzymes factory behind the ericoid mycorrhizal symbiosis.</title>
        <authorList>
            <consortium name="DOE Joint Genome Institute"/>
            <person name="Martino E."/>
            <person name="Morin E."/>
            <person name="Grelet G."/>
            <person name="Kuo A."/>
            <person name="Kohler A."/>
            <person name="Daghino S."/>
            <person name="Barry K."/>
            <person name="Choi C."/>
            <person name="Cichocki N."/>
            <person name="Clum A."/>
            <person name="Copeland A."/>
            <person name="Hainaut M."/>
            <person name="Haridas S."/>
            <person name="Labutti K."/>
            <person name="Lindquist E."/>
            <person name="Lipzen A."/>
            <person name="Khouja H.-R."/>
            <person name="Murat C."/>
            <person name="Ohm R."/>
            <person name="Olson A."/>
            <person name="Spatafora J."/>
            <person name="Veneault-Fourrey C."/>
            <person name="Henrissat B."/>
            <person name="Grigoriev I."/>
            <person name="Martin F."/>
            <person name="Perotto S."/>
        </authorList>
    </citation>
    <scope>NUCLEOTIDE SEQUENCE [LARGE SCALE GENOMIC DNA]</scope>
    <source>
        <strain evidence="2 3">E</strain>
    </source>
</reference>
<protein>
    <submittedName>
        <fullName evidence="2">Uncharacterized protein</fullName>
    </submittedName>
</protein>
<organism evidence="2 3">
    <name type="scientific">Hyaloscypha bicolor E</name>
    <dbReference type="NCBI Taxonomy" id="1095630"/>
    <lineage>
        <taxon>Eukaryota</taxon>
        <taxon>Fungi</taxon>
        <taxon>Dikarya</taxon>
        <taxon>Ascomycota</taxon>
        <taxon>Pezizomycotina</taxon>
        <taxon>Leotiomycetes</taxon>
        <taxon>Helotiales</taxon>
        <taxon>Hyaloscyphaceae</taxon>
        <taxon>Hyaloscypha</taxon>
        <taxon>Hyaloscypha bicolor</taxon>
    </lineage>
</organism>
<feature type="region of interest" description="Disordered" evidence="1">
    <location>
        <begin position="19"/>
        <end position="116"/>
    </location>
</feature>
<sequence>MSTQRPFFANVLAAFRAHNAIQQGKATPSPSSPSQHQTHTTSPSQPRSITTSTKPSSATTTALSALHSPRTHSTSPLSRSPGPSNSPGTAGEGMQNGRYIPKSRGRRGSDSSSEGFKDVLGTEKWYIGGRTATGEERYFKLGVVRRNTSRDRLSLDRLSL</sequence>
<keyword evidence="3" id="KW-1185">Reference proteome</keyword>
<accession>A0A2J6TMI4</accession>
<evidence type="ECO:0000313" key="3">
    <source>
        <dbReference type="Proteomes" id="UP000235371"/>
    </source>
</evidence>